<sequence length="183" mass="19780">MPRAALLLIDFQNAVFEPPAAKAEDADAILGHLTRLQAAARAAGVPVVMVQHEEAGGEWERGTDTWAWPAAIAPQPGDHLISKESCDAFRDTELAAVLAKLGVTDLYVCGYATEFCLDTSIRRAASDGFRVKVIADAQTTRNRPHLSAAALRQHHLWVWENMSVKDNPIGITETAAVIGAWKG</sequence>
<dbReference type="Gene3D" id="3.40.50.850">
    <property type="entry name" value="Isochorismatase-like"/>
    <property type="match status" value="1"/>
</dbReference>
<reference evidence="3 4" key="1">
    <citation type="submission" date="2017-07" db="EMBL/GenBank/DDBJ databases">
        <title>Elstera cyanobacteriorum sp. nov., a novel bacterium isolated from cyanobacterial aggregates in a eutrophic lake.</title>
        <authorList>
            <person name="Cai H."/>
        </authorList>
    </citation>
    <scope>NUCLEOTIDE SEQUENCE [LARGE SCALE GENOMIC DNA]</scope>
    <source>
        <strain evidence="3 4">TH019</strain>
    </source>
</reference>
<dbReference type="PANTHER" id="PTHR43540:SF1">
    <property type="entry name" value="ISOCHORISMATASE HYDROLASE"/>
    <property type="match status" value="1"/>
</dbReference>
<gene>
    <name evidence="3" type="ORF">CHR90_16710</name>
</gene>
<keyword evidence="1" id="KW-0378">Hydrolase</keyword>
<keyword evidence="4" id="KW-1185">Reference proteome</keyword>
<dbReference type="Proteomes" id="UP000216361">
    <property type="component" value="Unassembled WGS sequence"/>
</dbReference>
<dbReference type="OrthoDB" id="9791276at2"/>
<evidence type="ECO:0000259" key="2">
    <source>
        <dbReference type="Pfam" id="PF00857"/>
    </source>
</evidence>
<organism evidence="3 4">
    <name type="scientific">Elstera cyanobacteriorum</name>
    <dbReference type="NCBI Taxonomy" id="2022747"/>
    <lineage>
        <taxon>Bacteria</taxon>
        <taxon>Pseudomonadati</taxon>
        <taxon>Pseudomonadota</taxon>
        <taxon>Alphaproteobacteria</taxon>
        <taxon>Rhodospirillales</taxon>
        <taxon>Rhodospirillaceae</taxon>
        <taxon>Elstera</taxon>
    </lineage>
</organism>
<dbReference type="EMBL" id="NOXS01000035">
    <property type="protein sequence ID" value="OYQ16633.1"/>
    <property type="molecule type" value="Genomic_DNA"/>
</dbReference>
<dbReference type="PANTHER" id="PTHR43540">
    <property type="entry name" value="PEROXYUREIDOACRYLATE/UREIDOACRYLATE AMIDOHYDROLASE-RELATED"/>
    <property type="match status" value="1"/>
</dbReference>
<dbReference type="Pfam" id="PF00857">
    <property type="entry name" value="Isochorismatase"/>
    <property type="match status" value="1"/>
</dbReference>
<dbReference type="RefSeq" id="WP_094410270.1">
    <property type="nucleotide sequence ID" value="NZ_BMJZ01000003.1"/>
</dbReference>
<proteinExistence type="predicted"/>
<feature type="domain" description="Isochorismatase-like" evidence="2">
    <location>
        <begin position="4"/>
        <end position="153"/>
    </location>
</feature>
<comment type="caution">
    <text evidence="3">The sequence shown here is derived from an EMBL/GenBank/DDBJ whole genome shotgun (WGS) entry which is preliminary data.</text>
</comment>
<dbReference type="GO" id="GO:0016787">
    <property type="term" value="F:hydrolase activity"/>
    <property type="evidence" value="ECO:0007669"/>
    <property type="project" value="UniProtKB-KW"/>
</dbReference>
<protein>
    <recommendedName>
        <fullName evidence="2">Isochorismatase-like domain-containing protein</fullName>
    </recommendedName>
</protein>
<dbReference type="InterPro" id="IPR036380">
    <property type="entry name" value="Isochorismatase-like_sf"/>
</dbReference>
<dbReference type="SUPFAM" id="SSF52499">
    <property type="entry name" value="Isochorismatase-like hydrolases"/>
    <property type="match status" value="1"/>
</dbReference>
<evidence type="ECO:0000313" key="4">
    <source>
        <dbReference type="Proteomes" id="UP000216361"/>
    </source>
</evidence>
<accession>A0A255XI22</accession>
<dbReference type="InterPro" id="IPR000868">
    <property type="entry name" value="Isochorismatase-like_dom"/>
</dbReference>
<evidence type="ECO:0000313" key="3">
    <source>
        <dbReference type="EMBL" id="OYQ16633.1"/>
    </source>
</evidence>
<evidence type="ECO:0000256" key="1">
    <source>
        <dbReference type="ARBA" id="ARBA00022801"/>
    </source>
</evidence>
<dbReference type="AlphaFoldDB" id="A0A255XI22"/>
<dbReference type="InterPro" id="IPR050272">
    <property type="entry name" value="Isochorismatase-like_hydrls"/>
</dbReference>
<name>A0A255XI22_9PROT</name>